<evidence type="ECO:0000313" key="1">
    <source>
        <dbReference type="EMBL" id="ROO85549.1"/>
    </source>
</evidence>
<reference evidence="1 2" key="1">
    <citation type="submission" date="2018-11" db="EMBL/GenBank/DDBJ databases">
        <title>Sequencing the genomes of 1000 actinobacteria strains.</title>
        <authorList>
            <person name="Klenk H.-P."/>
        </authorList>
    </citation>
    <scope>NUCLEOTIDE SEQUENCE [LARGE SCALE GENOMIC DNA]</scope>
    <source>
        <strain evidence="1 2">DSM 44254</strain>
    </source>
</reference>
<dbReference type="AlphaFoldDB" id="A0A3N1CW72"/>
<accession>A0A3N1CW72</accession>
<keyword evidence="2" id="KW-1185">Reference proteome</keyword>
<dbReference type="Proteomes" id="UP000272400">
    <property type="component" value="Unassembled WGS sequence"/>
</dbReference>
<protein>
    <submittedName>
        <fullName evidence="1">Uncharacterized protein</fullName>
    </submittedName>
</protein>
<evidence type="ECO:0000313" key="2">
    <source>
        <dbReference type="Proteomes" id="UP000272400"/>
    </source>
</evidence>
<gene>
    <name evidence="1" type="ORF">EDD29_3095</name>
</gene>
<name>A0A3N1CW72_9ACTN</name>
<comment type="caution">
    <text evidence="1">The sequence shown here is derived from an EMBL/GenBank/DDBJ whole genome shotgun (WGS) entry which is preliminary data.</text>
</comment>
<sequence>MWSDIYLYHHNHLILPRFGFRIGAFCRSVPRNPLYPASVPWPCQFSAIAATKTMLAEPPRTTSHHRDLPTRNFNRTGLRVHHGSRGIVRLVQDFAD</sequence>
<dbReference type="EMBL" id="RJKE01000001">
    <property type="protein sequence ID" value="ROO85549.1"/>
    <property type="molecule type" value="Genomic_DNA"/>
</dbReference>
<proteinExistence type="predicted"/>
<organism evidence="1 2">
    <name type="scientific">Actinocorallia herbida</name>
    <dbReference type="NCBI Taxonomy" id="58109"/>
    <lineage>
        <taxon>Bacteria</taxon>
        <taxon>Bacillati</taxon>
        <taxon>Actinomycetota</taxon>
        <taxon>Actinomycetes</taxon>
        <taxon>Streptosporangiales</taxon>
        <taxon>Thermomonosporaceae</taxon>
        <taxon>Actinocorallia</taxon>
    </lineage>
</organism>